<protein>
    <submittedName>
        <fullName evidence="1">Uncharacterized protein</fullName>
    </submittedName>
</protein>
<accession>A0A8J4C3X5</accession>
<reference evidence="1" key="1">
    <citation type="journal article" date="2021" name="Proc. Natl. Acad. Sci. U.S.A.">
        <title>Three genomes in the algal genus Volvox reveal the fate of a haploid sex-determining region after a transition to homothallism.</title>
        <authorList>
            <person name="Yamamoto K."/>
            <person name="Hamaji T."/>
            <person name="Kawai-Toyooka H."/>
            <person name="Matsuzaki R."/>
            <person name="Takahashi F."/>
            <person name="Nishimura Y."/>
            <person name="Kawachi M."/>
            <person name="Noguchi H."/>
            <person name="Minakuchi Y."/>
            <person name="Umen J.G."/>
            <person name="Toyoda A."/>
            <person name="Nozaki H."/>
        </authorList>
    </citation>
    <scope>NUCLEOTIDE SEQUENCE</scope>
    <source>
        <strain evidence="1">NIES-3786</strain>
    </source>
</reference>
<evidence type="ECO:0000313" key="2">
    <source>
        <dbReference type="Proteomes" id="UP000747110"/>
    </source>
</evidence>
<name>A0A8J4C3X5_9CHLO</name>
<evidence type="ECO:0000313" key="1">
    <source>
        <dbReference type="EMBL" id="GIL75100.1"/>
    </source>
</evidence>
<comment type="caution">
    <text evidence="1">The sequence shown here is derived from an EMBL/GenBank/DDBJ whole genome shotgun (WGS) entry which is preliminary data.</text>
</comment>
<proteinExistence type="predicted"/>
<dbReference type="AlphaFoldDB" id="A0A8J4C3X5"/>
<keyword evidence="2" id="KW-1185">Reference proteome</keyword>
<organism evidence="1 2">
    <name type="scientific">Volvox reticuliferus</name>
    <dbReference type="NCBI Taxonomy" id="1737510"/>
    <lineage>
        <taxon>Eukaryota</taxon>
        <taxon>Viridiplantae</taxon>
        <taxon>Chlorophyta</taxon>
        <taxon>core chlorophytes</taxon>
        <taxon>Chlorophyceae</taxon>
        <taxon>CS clade</taxon>
        <taxon>Chlamydomonadales</taxon>
        <taxon>Volvocaceae</taxon>
        <taxon>Volvox</taxon>
    </lineage>
</organism>
<gene>
    <name evidence="1" type="ORF">Vretifemale_4958</name>
</gene>
<dbReference type="Proteomes" id="UP000747110">
    <property type="component" value="Unassembled WGS sequence"/>
</dbReference>
<sequence length="103" mass="11112">SAAAAAAGRWNLSHLLAGDGAIRLPNKAEEVRTLRLSASVQARIDERVAVELCQGGCEKIRLEALPNPVMYKYIRGQDEAHGGKKAGLYLWGSVRASLHGYVL</sequence>
<dbReference type="EMBL" id="BNCP01000007">
    <property type="protein sequence ID" value="GIL75100.1"/>
    <property type="molecule type" value="Genomic_DNA"/>
</dbReference>
<feature type="non-terminal residue" evidence="1">
    <location>
        <position position="1"/>
    </location>
</feature>